<protein>
    <submittedName>
        <fullName evidence="1">Uncharacterized protein</fullName>
    </submittedName>
</protein>
<proteinExistence type="predicted"/>
<accession>A0A016UIU2</accession>
<comment type="caution">
    <text evidence="1">The sequence shown here is derived from an EMBL/GenBank/DDBJ whole genome shotgun (WGS) entry which is preliminary data.</text>
</comment>
<sequence length="93" mass="10353">MGAVVSIHHQAVAAYDSRTNERVNHYLDEVNKAPHDPGAAARRLFLLAYVATQMHMPRDQFPTLCTAVYRKSVQIGSKNHTRDGFVGMTELTA</sequence>
<dbReference type="EMBL" id="JARK01001374">
    <property type="protein sequence ID" value="EYC15070.1"/>
    <property type="molecule type" value="Genomic_DNA"/>
</dbReference>
<evidence type="ECO:0000313" key="1">
    <source>
        <dbReference type="EMBL" id="EYC15070.1"/>
    </source>
</evidence>
<evidence type="ECO:0000313" key="2">
    <source>
        <dbReference type="Proteomes" id="UP000024635"/>
    </source>
</evidence>
<organism evidence="1 2">
    <name type="scientific">Ancylostoma ceylanicum</name>
    <dbReference type="NCBI Taxonomy" id="53326"/>
    <lineage>
        <taxon>Eukaryota</taxon>
        <taxon>Metazoa</taxon>
        <taxon>Ecdysozoa</taxon>
        <taxon>Nematoda</taxon>
        <taxon>Chromadorea</taxon>
        <taxon>Rhabditida</taxon>
        <taxon>Rhabditina</taxon>
        <taxon>Rhabditomorpha</taxon>
        <taxon>Strongyloidea</taxon>
        <taxon>Ancylostomatidae</taxon>
        <taxon>Ancylostomatinae</taxon>
        <taxon>Ancylostoma</taxon>
    </lineage>
</organism>
<keyword evidence="2" id="KW-1185">Reference proteome</keyword>
<gene>
    <name evidence="1" type="primary">Acey_s0038.g3613</name>
    <name evidence="1" type="ORF">Y032_0038g3613</name>
</gene>
<dbReference type="Proteomes" id="UP000024635">
    <property type="component" value="Unassembled WGS sequence"/>
</dbReference>
<dbReference type="OrthoDB" id="10589018at2759"/>
<reference evidence="2" key="1">
    <citation type="journal article" date="2015" name="Nat. Genet.">
        <title>The genome and transcriptome of the zoonotic hookworm Ancylostoma ceylanicum identify infection-specific gene families.</title>
        <authorList>
            <person name="Schwarz E.M."/>
            <person name="Hu Y."/>
            <person name="Antoshechkin I."/>
            <person name="Miller M.M."/>
            <person name="Sternberg P.W."/>
            <person name="Aroian R.V."/>
        </authorList>
    </citation>
    <scope>NUCLEOTIDE SEQUENCE</scope>
    <source>
        <strain evidence="2">HY135</strain>
    </source>
</reference>
<name>A0A016UIU2_9BILA</name>
<dbReference type="AlphaFoldDB" id="A0A016UIU2"/>